<dbReference type="GO" id="GO:0003700">
    <property type="term" value="F:DNA-binding transcription factor activity"/>
    <property type="evidence" value="ECO:0007669"/>
    <property type="project" value="InterPro"/>
</dbReference>
<protein>
    <submittedName>
        <fullName evidence="3">MarR family protein</fullName>
    </submittedName>
</protein>
<proteinExistence type="predicted"/>
<dbReference type="InterPro" id="IPR036388">
    <property type="entry name" value="WH-like_DNA-bd_sf"/>
</dbReference>
<dbReference type="Proteomes" id="UP000198683">
    <property type="component" value="Unassembled WGS sequence"/>
</dbReference>
<dbReference type="Gene3D" id="1.10.10.10">
    <property type="entry name" value="Winged helix-like DNA-binding domain superfamily/Winged helix DNA-binding domain"/>
    <property type="match status" value="1"/>
</dbReference>
<dbReference type="Pfam" id="PF01047">
    <property type="entry name" value="MarR"/>
    <property type="match status" value="1"/>
</dbReference>
<dbReference type="SUPFAM" id="SSF46785">
    <property type="entry name" value="Winged helix' DNA-binding domain"/>
    <property type="match status" value="1"/>
</dbReference>
<organism evidence="3 4">
    <name type="scientific">Nonomuraea maritima</name>
    <dbReference type="NCBI Taxonomy" id="683260"/>
    <lineage>
        <taxon>Bacteria</taxon>
        <taxon>Bacillati</taxon>
        <taxon>Actinomycetota</taxon>
        <taxon>Actinomycetes</taxon>
        <taxon>Streptosporangiales</taxon>
        <taxon>Streptosporangiaceae</taxon>
        <taxon>Nonomuraea</taxon>
    </lineage>
</organism>
<evidence type="ECO:0000256" key="1">
    <source>
        <dbReference type="SAM" id="MobiDB-lite"/>
    </source>
</evidence>
<evidence type="ECO:0000259" key="2">
    <source>
        <dbReference type="Pfam" id="PF01047"/>
    </source>
</evidence>
<feature type="region of interest" description="Disordered" evidence="1">
    <location>
        <begin position="80"/>
        <end position="99"/>
    </location>
</feature>
<dbReference type="EMBL" id="FNFB01000045">
    <property type="protein sequence ID" value="SDM21934.1"/>
    <property type="molecule type" value="Genomic_DNA"/>
</dbReference>
<dbReference type="AlphaFoldDB" id="A0A1G9RFD2"/>
<dbReference type="InterPro" id="IPR000835">
    <property type="entry name" value="HTH_MarR-typ"/>
</dbReference>
<gene>
    <name evidence="3" type="ORF">SAMN05421874_14528</name>
</gene>
<dbReference type="RefSeq" id="WP_245740974.1">
    <property type="nucleotide sequence ID" value="NZ_FNFB01000045.1"/>
</dbReference>
<accession>A0A1G9RFD2</accession>
<reference evidence="3 4" key="1">
    <citation type="submission" date="2016-10" db="EMBL/GenBank/DDBJ databases">
        <authorList>
            <person name="de Groot N.N."/>
        </authorList>
    </citation>
    <scope>NUCLEOTIDE SEQUENCE [LARGE SCALE GENOMIC DNA]</scope>
    <source>
        <strain evidence="3 4">CGMCC 4.5681</strain>
    </source>
</reference>
<dbReference type="InterPro" id="IPR036390">
    <property type="entry name" value="WH_DNA-bd_sf"/>
</dbReference>
<evidence type="ECO:0000313" key="4">
    <source>
        <dbReference type="Proteomes" id="UP000198683"/>
    </source>
</evidence>
<feature type="domain" description="HTH marR-type" evidence="2">
    <location>
        <begin position="20"/>
        <end position="75"/>
    </location>
</feature>
<keyword evidence="4" id="KW-1185">Reference proteome</keyword>
<evidence type="ECO:0000313" key="3">
    <source>
        <dbReference type="EMBL" id="SDM21934.1"/>
    </source>
</evidence>
<name>A0A1G9RFD2_9ACTN</name>
<sequence length="99" mass="10722">MYAVDLSIQRPEPREITAKPTQLAIIRGLARTGPAIQSQLSDALGCEPPSVTLMARKVEAGGHIRRKPAPSDRRAIVVEGRRSRLGDHGRERGAGEEMG</sequence>